<feature type="transmembrane region" description="Helical" evidence="1">
    <location>
        <begin position="377"/>
        <end position="398"/>
    </location>
</feature>
<reference evidence="3 4" key="1">
    <citation type="submission" date="2016-10" db="EMBL/GenBank/DDBJ databases">
        <authorList>
            <person name="de Groot N.N."/>
        </authorList>
    </citation>
    <scope>NUCLEOTIDE SEQUENCE [LARGE SCALE GENOMIC DNA]</scope>
    <source>
        <strain evidence="3 4">DSM 27078</strain>
    </source>
</reference>
<keyword evidence="1" id="KW-0472">Membrane</keyword>
<keyword evidence="4" id="KW-1185">Reference proteome</keyword>
<gene>
    <name evidence="3" type="ORF">SAMN05444005_10418</name>
</gene>
<dbReference type="Proteomes" id="UP000198648">
    <property type="component" value="Unassembled WGS sequence"/>
</dbReference>
<evidence type="ECO:0000313" key="3">
    <source>
        <dbReference type="EMBL" id="SEP95435.1"/>
    </source>
</evidence>
<evidence type="ECO:0008006" key="5">
    <source>
        <dbReference type="Google" id="ProtNLM"/>
    </source>
</evidence>
<protein>
    <recommendedName>
        <fullName evidence="5">Oxygen tolerance</fullName>
    </recommendedName>
</protein>
<dbReference type="EMBL" id="FOEI01000004">
    <property type="protein sequence ID" value="SEP95435.1"/>
    <property type="molecule type" value="Genomic_DNA"/>
</dbReference>
<organism evidence="3 4">
    <name type="scientific">Flavobacterium urocaniciphilum</name>
    <dbReference type="NCBI Taxonomy" id="1299341"/>
    <lineage>
        <taxon>Bacteria</taxon>
        <taxon>Pseudomonadati</taxon>
        <taxon>Bacteroidota</taxon>
        <taxon>Flavobacteriia</taxon>
        <taxon>Flavobacteriales</taxon>
        <taxon>Flavobacteriaceae</taxon>
        <taxon>Flavobacterium</taxon>
    </lineage>
</organism>
<keyword evidence="2" id="KW-0732">Signal</keyword>
<dbReference type="STRING" id="1299341.SAMN05444005_10418"/>
<evidence type="ECO:0000313" key="4">
    <source>
        <dbReference type="Proteomes" id="UP000198648"/>
    </source>
</evidence>
<feature type="chain" id="PRO_5011537206" description="Oxygen tolerance" evidence="2">
    <location>
        <begin position="24"/>
        <end position="404"/>
    </location>
</feature>
<proteinExistence type="predicted"/>
<evidence type="ECO:0000256" key="2">
    <source>
        <dbReference type="SAM" id="SignalP"/>
    </source>
</evidence>
<sequence length="404" mass="46747">MKIKFVLYCLFAFAFGFSQTHKATISDVKKDGFHNITISPEVRSASKDNLDCFRILDKSKKEVPYVVVENLNRIALHFKKVTIVNKSTSKDSISRIIITDLDLKNNTELILHIANSNIDKTYSISGSNNQKDWYGLVSNQILSDLNNEKETSVRKTILIPKNNYKFLRIDFNDKKSLPINVFDIGYYKDKESAVETTYLKEFKYKISEDKKNKKTIITFSSENFQRVDKISFDVKTKLFSRNASVFVNKKRKVKKRTENFKQEISNFNLASNTSNLFHLNNFFEKVFTIEIDNKDNQPLEISNIKVLQNAISVVADLKANEKYDVIIDTTLTQPQYDLANFTQKFNSDLPLATITNLQKLDKKTKEDTDKAFWQQPVFLWSSILIALGLLAYFVFSMLKDVEKN</sequence>
<accession>A0A1H9C2D6</accession>
<evidence type="ECO:0000256" key="1">
    <source>
        <dbReference type="SAM" id="Phobius"/>
    </source>
</evidence>
<keyword evidence="1" id="KW-1133">Transmembrane helix</keyword>
<keyword evidence="1" id="KW-0812">Transmembrane</keyword>
<dbReference type="AlphaFoldDB" id="A0A1H9C2D6"/>
<name>A0A1H9C2D6_9FLAO</name>
<feature type="signal peptide" evidence="2">
    <location>
        <begin position="1"/>
        <end position="23"/>
    </location>
</feature>